<dbReference type="Proteomes" id="UP001318040">
    <property type="component" value="Chromosome 13"/>
</dbReference>
<sequence length="667" mass="74006">MEAEWRARCEEANIVVETREAELQLATMQVRELEEECRRLRSQAQEHRDAQPHLGSASAGDTGEEVESLRRRLGENQELQQQQEKLIATLREELEEAMMKRPHEIRHSLDELDGELSVVRAEMERVWDELRSRDAALEDQQLELTSTRAQLASCSAERQGLEQEVATLRRELTHKEETCGSRERALAAEKTQLTVKLTALEMKVSEREMLDESRARSGSTLTEKLESLERENREFRQRHNKARAQAEDLAAKVQDLSRLNLALQEERDHAQRELRQICSGFQDLRDSTEIQKLRVRELEGVARHLQKDDQLKTTQLTALVIELRELRKAYQTVSGAEPSGGDPSHADWVSRSRIIRNAIEAIEGQAGRVRVLEEELRAVRATPGFESLEAELQQLRKDAQANSNKVTALVIELKLLKEKNKKLMRDKIHLEQRLEDGGLSHDLSPDLSYDLSHGGRGKQAWGSTLAAEAGERPSQPTQLRPAAGHATTSPREERPSPLLASASPTVASASASSSPRTTLGSLGSVGSQGGRSGGTPQPIGRPRHSSLSPVRRAEKATRGHRAWPRRSPLSHEDSTEGSHREDLVAGRRSDVEEGEDDVGDDDEDEDAGEGAMYNTGEFGQLRSTPLPAGVPELPAFRSLSPLAGAPVSPPEACDQAGRTGAAVSQEQ</sequence>
<dbReference type="KEGG" id="pmrn:116942092"/>
<feature type="region of interest" description="Disordered" evidence="5">
    <location>
        <begin position="450"/>
        <end position="667"/>
    </location>
</feature>
<dbReference type="GO" id="GO:0005737">
    <property type="term" value="C:cytoplasm"/>
    <property type="evidence" value="ECO:0007669"/>
    <property type="project" value="TreeGrafter"/>
</dbReference>
<evidence type="ECO:0000256" key="4">
    <source>
        <dbReference type="SAM" id="Coils"/>
    </source>
</evidence>
<dbReference type="InterPro" id="IPR050839">
    <property type="entry name" value="Rho-assoc_Ser/Thr_Kinase"/>
</dbReference>
<protein>
    <submittedName>
        <fullName evidence="7">Myosin heavy chain, embryonic smooth muscle isoform-like</fullName>
    </submittedName>
</protein>
<keyword evidence="6" id="KW-1185">Reference proteome</keyword>
<evidence type="ECO:0000256" key="1">
    <source>
        <dbReference type="ARBA" id="ARBA00022553"/>
    </source>
</evidence>
<feature type="compositionally biased region" description="Low complexity" evidence="5">
    <location>
        <begin position="496"/>
        <end position="525"/>
    </location>
</feature>
<feature type="coiled-coil region" evidence="4">
    <location>
        <begin position="385"/>
        <end position="433"/>
    </location>
</feature>
<evidence type="ECO:0000256" key="2">
    <source>
        <dbReference type="ARBA" id="ARBA00047899"/>
    </source>
</evidence>
<feature type="coiled-coil region" evidence="4">
    <location>
        <begin position="144"/>
        <end position="178"/>
    </location>
</feature>
<dbReference type="AlphaFoldDB" id="A0AAJ7WTT6"/>
<evidence type="ECO:0000313" key="6">
    <source>
        <dbReference type="Proteomes" id="UP001318040"/>
    </source>
</evidence>
<comment type="catalytic activity">
    <reaction evidence="2">
        <text>L-threonyl-[protein] + ATP = O-phospho-L-threonyl-[protein] + ADP + H(+)</text>
        <dbReference type="Rhea" id="RHEA:46608"/>
        <dbReference type="Rhea" id="RHEA-COMP:11060"/>
        <dbReference type="Rhea" id="RHEA-COMP:11605"/>
        <dbReference type="ChEBI" id="CHEBI:15378"/>
        <dbReference type="ChEBI" id="CHEBI:30013"/>
        <dbReference type="ChEBI" id="CHEBI:30616"/>
        <dbReference type="ChEBI" id="CHEBI:61977"/>
        <dbReference type="ChEBI" id="CHEBI:456216"/>
        <dbReference type="EC" id="2.7.11.1"/>
    </reaction>
</comment>
<feature type="region of interest" description="Disordered" evidence="5">
    <location>
        <begin position="41"/>
        <end position="68"/>
    </location>
</feature>
<dbReference type="PANTHER" id="PTHR22988:SF71">
    <property type="entry name" value="CITRON RHO-INTERACTING KINASE"/>
    <property type="match status" value="1"/>
</dbReference>
<feature type="coiled-coil region" evidence="4">
    <location>
        <begin position="218"/>
        <end position="273"/>
    </location>
</feature>
<proteinExistence type="predicted"/>
<dbReference type="GO" id="GO:0031032">
    <property type="term" value="P:actomyosin structure organization"/>
    <property type="evidence" value="ECO:0007669"/>
    <property type="project" value="TreeGrafter"/>
</dbReference>
<keyword evidence="4" id="KW-0175">Coiled coil</keyword>
<feature type="compositionally biased region" description="Acidic residues" evidence="5">
    <location>
        <begin position="592"/>
        <end position="608"/>
    </location>
</feature>
<dbReference type="PANTHER" id="PTHR22988">
    <property type="entry name" value="MYOTONIC DYSTROPHY S/T KINASE-RELATED"/>
    <property type="match status" value="1"/>
</dbReference>
<keyword evidence="1" id="KW-0597">Phosphoprotein</keyword>
<evidence type="ECO:0000256" key="3">
    <source>
        <dbReference type="ARBA" id="ARBA00048679"/>
    </source>
</evidence>
<dbReference type="GO" id="GO:0004674">
    <property type="term" value="F:protein serine/threonine kinase activity"/>
    <property type="evidence" value="ECO:0007669"/>
    <property type="project" value="UniProtKB-EC"/>
</dbReference>
<evidence type="ECO:0000313" key="7">
    <source>
        <dbReference type="RefSeq" id="XP_032809557.1"/>
    </source>
</evidence>
<accession>A0AAJ7WTT6</accession>
<feature type="compositionally biased region" description="Basic and acidic residues" evidence="5">
    <location>
        <begin position="569"/>
        <end position="591"/>
    </location>
</feature>
<evidence type="ECO:0000256" key="5">
    <source>
        <dbReference type="SAM" id="MobiDB-lite"/>
    </source>
</evidence>
<dbReference type="GO" id="GO:0005856">
    <property type="term" value="C:cytoskeleton"/>
    <property type="evidence" value="ECO:0007669"/>
    <property type="project" value="TreeGrafter"/>
</dbReference>
<reference evidence="7" key="1">
    <citation type="submission" date="2025-08" db="UniProtKB">
        <authorList>
            <consortium name="RefSeq"/>
        </authorList>
    </citation>
    <scope>IDENTIFICATION</scope>
    <source>
        <tissue evidence="7">Sperm</tissue>
    </source>
</reference>
<comment type="catalytic activity">
    <reaction evidence="3">
        <text>L-seryl-[protein] + ATP = O-phospho-L-seryl-[protein] + ADP + H(+)</text>
        <dbReference type="Rhea" id="RHEA:17989"/>
        <dbReference type="Rhea" id="RHEA-COMP:9863"/>
        <dbReference type="Rhea" id="RHEA-COMP:11604"/>
        <dbReference type="ChEBI" id="CHEBI:15378"/>
        <dbReference type="ChEBI" id="CHEBI:29999"/>
        <dbReference type="ChEBI" id="CHEBI:30616"/>
        <dbReference type="ChEBI" id="CHEBI:83421"/>
        <dbReference type="ChEBI" id="CHEBI:456216"/>
        <dbReference type="EC" id="2.7.11.1"/>
    </reaction>
</comment>
<feature type="compositionally biased region" description="Basic and acidic residues" evidence="5">
    <location>
        <begin position="41"/>
        <end position="51"/>
    </location>
</feature>
<organism evidence="6 7">
    <name type="scientific">Petromyzon marinus</name>
    <name type="common">Sea lamprey</name>
    <dbReference type="NCBI Taxonomy" id="7757"/>
    <lineage>
        <taxon>Eukaryota</taxon>
        <taxon>Metazoa</taxon>
        <taxon>Chordata</taxon>
        <taxon>Craniata</taxon>
        <taxon>Vertebrata</taxon>
        <taxon>Cyclostomata</taxon>
        <taxon>Hyperoartia</taxon>
        <taxon>Petromyzontiformes</taxon>
        <taxon>Petromyzontidae</taxon>
        <taxon>Petromyzon</taxon>
    </lineage>
</organism>
<gene>
    <name evidence="7" type="primary">LOC116942092</name>
</gene>
<dbReference type="RefSeq" id="XP_032809557.1">
    <property type="nucleotide sequence ID" value="XM_032953666.1"/>
</dbReference>
<name>A0AAJ7WTT6_PETMA</name>